<accession>A0A0D0CX83</accession>
<dbReference type="GO" id="GO:0003677">
    <property type="term" value="F:DNA binding"/>
    <property type="evidence" value="ECO:0007669"/>
    <property type="project" value="UniProtKB-KW"/>
</dbReference>
<dbReference type="HOGENOM" id="CLU_073387_0_0_1"/>
<sequence>MSFSVPASRQPLRRPWTMEELVRGRNIVLGLATDVSSRWTYSSHLNSYVAFCSMHNFPLDPTPDTLSFFIVYMSHHIEPRSVGNYLSGICDRLEIYFPEVRSNCLSPLVSKTLQGMKKLHSKPTRCKLPLSRDHLLRTQNSLIPSSSHDEVLFVTMLVTGTCGLLRLGELVIPDDPQLRNSRKIIQRESVELIEEDGFAFSLPFHKADRTFEALAEDGAAPHVIQAIGRWSSETFQIYIRRHPVILHAFLNAHRGRTPTSPSSLSIVAL</sequence>
<proteinExistence type="predicted"/>
<gene>
    <name evidence="2" type="ORF">GYMLUDRAFT_167040</name>
</gene>
<protein>
    <submittedName>
        <fullName evidence="2">Uncharacterized protein</fullName>
    </submittedName>
</protein>
<evidence type="ECO:0000256" key="1">
    <source>
        <dbReference type="ARBA" id="ARBA00023125"/>
    </source>
</evidence>
<evidence type="ECO:0000313" key="2">
    <source>
        <dbReference type="EMBL" id="KIK60808.1"/>
    </source>
</evidence>
<reference evidence="2 3" key="1">
    <citation type="submission" date="2014-04" db="EMBL/GenBank/DDBJ databases">
        <title>Evolutionary Origins and Diversification of the Mycorrhizal Mutualists.</title>
        <authorList>
            <consortium name="DOE Joint Genome Institute"/>
            <consortium name="Mycorrhizal Genomics Consortium"/>
            <person name="Kohler A."/>
            <person name="Kuo A."/>
            <person name="Nagy L.G."/>
            <person name="Floudas D."/>
            <person name="Copeland A."/>
            <person name="Barry K.W."/>
            <person name="Cichocki N."/>
            <person name="Veneault-Fourrey C."/>
            <person name="LaButti K."/>
            <person name="Lindquist E.A."/>
            <person name="Lipzen A."/>
            <person name="Lundell T."/>
            <person name="Morin E."/>
            <person name="Murat C."/>
            <person name="Riley R."/>
            <person name="Ohm R."/>
            <person name="Sun H."/>
            <person name="Tunlid A."/>
            <person name="Henrissat B."/>
            <person name="Grigoriev I.V."/>
            <person name="Hibbett D.S."/>
            <person name="Martin F."/>
        </authorList>
    </citation>
    <scope>NUCLEOTIDE SEQUENCE [LARGE SCALE GENOMIC DNA]</scope>
    <source>
        <strain evidence="2 3">FD-317 M1</strain>
    </source>
</reference>
<dbReference type="OrthoDB" id="5598396at2759"/>
<dbReference type="InterPro" id="IPR010998">
    <property type="entry name" value="Integrase_recombinase_N"/>
</dbReference>
<name>A0A0D0CX83_9AGAR</name>
<dbReference type="SUPFAM" id="SSF47823">
    <property type="entry name" value="lambda integrase-like, N-terminal domain"/>
    <property type="match status" value="1"/>
</dbReference>
<dbReference type="Proteomes" id="UP000053593">
    <property type="component" value="Unassembled WGS sequence"/>
</dbReference>
<dbReference type="EMBL" id="KN834773">
    <property type="protein sequence ID" value="KIK60808.1"/>
    <property type="molecule type" value="Genomic_DNA"/>
</dbReference>
<keyword evidence="3" id="KW-1185">Reference proteome</keyword>
<organism evidence="2 3">
    <name type="scientific">Collybiopsis luxurians FD-317 M1</name>
    <dbReference type="NCBI Taxonomy" id="944289"/>
    <lineage>
        <taxon>Eukaryota</taxon>
        <taxon>Fungi</taxon>
        <taxon>Dikarya</taxon>
        <taxon>Basidiomycota</taxon>
        <taxon>Agaricomycotina</taxon>
        <taxon>Agaricomycetes</taxon>
        <taxon>Agaricomycetidae</taxon>
        <taxon>Agaricales</taxon>
        <taxon>Marasmiineae</taxon>
        <taxon>Omphalotaceae</taxon>
        <taxon>Collybiopsis</taxon>
        <taxon>Collybiopsis luxurians</taxon>
    </lineage>
</organism>
<dbReference type="Gene3D" id="1.10.150.130">
    <property type="match status" value="1"/>
</dbReference>
<keyword evidence="1" id="KW-0238">DNA-binding</keyword>
<evidence type="ECO:0000313" key="3">
    <source>
        <dbReference type="Proteomes" id="UP000053593"/>
    </source>
</evidence>
<dbReference type="AlphaFoldDB" id="A0A0D0CX83"/>